<gene>
    <name evidence="1" type="ORF">BWD14_01880</name>
</gene>
<reference evidence="1 2" key="1">
    <citation type="submission" date="2017-01" db="EMBL/GenBank/DDBJ databases">
        <title>Comparative genomic analysis of Brazilian Leptospira santarosai.</title>
        <authorList>
            <person name="Moreno L.Z."/>
            <person name="Miraglia F."/>
            <person name="Kremer F.S."/>
            <person name="Eslabao M.R."/>
            <person name="Lilenbaum W."/>
            <person name="Dellagostin O.A."/>
            <person name="Moreno A.M."/>
        </authorList>
    </citation>
    <scope>NUCLEOTIDE SEQUENCE [LARGE SCALE GENOMIC DNA]</scope>
    <source>
        <strain evidence="1 2">M52/8-19</strain>
    </source>
</reference>
<protein>
    <recommendedName>
        <fullName evidence="3">PF06296 family protein</fullName>
    </recommendedName>
</protein>
<name>A0AB73N445_9LEPT</name>
<evidence type="ECO:0000313" key="1">
    <source>
        <dbReference type="EMBL" id="ONF94787.1"/>
    </source>
</evidence>
<accession>A0AB73N445</accession>
<organism evidence="1 2">
    <name type="scientific">Leptospira santarosai</name>
    <dbReference type="NCBI Taxonomy" id="28183"/>
    <lineage>
        <taxon>Bacteria</taxon>
        <taxon>Pseudomonadati</taxon>
        <taxon>Spirochaetota</taxon>
        <taxon>Spirochaetia</taxon>
        <taxon>Leptospirales</taxon>
        <taxon>Leptospiraceae</taxon>
        <taxon>Leptospira</taxon>
    </lineage>
</organism>
<evidence type="ECO:0008006" key="3">
    <source>
        <dbReference type="Google" id="ProtNLM"/>
    </source>
</evidence>
<comment type="caution">
    <text evidence="1">The sequence shown here is derived from an EMBL/GenBank/DDBJ whole genome shotgun (WGS) entry which is preliminary data.</text>
</comment>
<dbReference type="RefSeq" id="WP_008401387.1">
    <property type="nucleotide sequence ID" value="NZ_CP028370.1"/>
</dbReference>
<proteinExistence type="predicted"/>
<evidence type="ECO:0000313" key="2">
    <source>
        <dbReference type="Proteomes" id="UP000189337"/>
    </source>
</evidence>
<dbReference type="EMBL" id="MTSU01000001">
    <property type="protein sequence ID" value="ONF94787.1"/>
    <property type="molecule type" value="Genomic_DNA"/>
</dbReference>
<dbReference type="PIRSF" id="PIRSF039032">
    <property type="entry name" value="HigB-2"/>
    <property type="match status" value="1"/>
</dbReference>
<dbReference type="AlphaFoldDB" id="A0AB73N445"/>
<dbReference type="Pfam" id="PF06296">
    <property type="entry name" value="RelE"/>
    <property type="match status" value="1"/>
</dbReference>
<sequence length="121" mass="14139">MKRIFIHLPDFDLFWKKAGLEDEELKKLQEFLLENPKYGPVIKGSNGIRKIRWKKKGIGKSGGVRVFYLDIEEFSVLFLITLLEKNDKENLSKKELVVLAGLVTSLKELIQSKRVQHEKRK</sequence>
<dbReference type="Proteomes" id="UP000189337">
    <property type="component" value="Unassembled WGS sequence"/>
</dbReference>
<dbReference type="InterPro" id="IPR009387">
    <property type="entry name" value="HigB-2"/>
</dbReference>